<dbReference type="EMBL" id="CP047045">
    <property type="protein sequence ID" value="QGZ94217.1"/>
    <property type="molecule type" value="Genomic_DNA"/>
</dbReference>
<organism evidence="3 4">
    <name type="scientific">Terricaulis silvestris</name>
    <dbReference type="NCBI Taxonomy" id="2686094"/>
    <lineage>
        <taxon>Bacteria</taxon>
        <taxon>Pseudomonadati</taxon>
        <taxon>Pseudomonadota</taxon>
        <taxon>Alphaproteobacteria</taxon>
        <taxon>Caulobacterales</taxon>
        <taxon>Caulobacteraceae</taxon>
        <taxon>Terricaulis</taxon>
    </lineage>
</organism>
<dbReference type="PANTHER" id="PTHR43628:SF1">
    <property type="entry name" value="CHITIN SYNTHASE REGULATORY FACTOR 2-RELATED"/>
    <property type="match status" value="1"/>
</dbReference>
<accession>A0A6I6MN89</accession>
<dbReference type="AlphaFoldDB" id="A0A6I6MN89"/>
<protein>
    <submittedName>
        <fullName evidence="3">Polar organelle development protein</fullName>
    </submittedName>
</protein>
<feature type="region of interest" description="Disordered" evidence="2">
    <location>
        <begin position="695"/>
        <end position="733"/>
    </location>
</feature>
<feature type="compositionally biased region" description="Low complexity" evidence="2">
    <location>
        <begin position="905"/>
        <end position="918"/>
    </location>
</feature>
<feature type="region of interest" description="Disordered" evidence="2">
    <location>
        <begin position="905"/>
        <end position="945"/>
    </location>
</feature>
<reference evidence="4" key="1">
    <citation type="submission" date="2019-12" db="EMBL/GenBank/DDBJ databases">
        <title>Complete genome of Terracaulis silvestris 0127_4.</title>
        <authorList>
            <person name="Vieira S."/>
            <person name="Riedel T."/>
            <person name="Sproer C."/>
            <person name="Pascual J."/>
            <person name="Boedeker C."/>
            <person name="Overmann J."/>
        </authorList>
    </citation>
    <scope>NUCLEOTIDE SEQUENCE [LARGE SCALE GENOMIC DNA]</scope>
    <source>
        <strain evidence="4">0127_4</strain>
    </source>
</reference>
<feature type="compositionally biased region" description="Low complexity" evidence="2">
    <location>
        <begin position="982"/>
        <end position="997"/>
    </location>
</feature>
<dbReference type="InterPro" id="IPR052945">
    <property type="entry name" value="Mitotic_Regulator"/>
</dbReference>
<dbReference type="Gene3D" id="1.25.40.10">
    <property type="entry name" value="Tetratricopeptide repeat domain"/>
    <property type="match status" value="1"/>
</dbReference>
<sequence length="1258" mass="134213">MSGAQSWSVKGIDPKVREAAREAAARQGMSLGEYLSHALAGNTPVGGTPTPTQTPPQPGRQRSTRYFGSADENTDDDWSIGGSTSRVTDPARLAQRIESIERRTQLAVTGLDRAVSTIDRSLLGLAARVEDAEAAATESADRIGDALDQFRAASDTLSGTHGEISSARERLEHQVSVAEEVARRAEAAASYLSNEMESRDSALKQTLSEARGVAEEAARQAAEASSDAVQELRRLQEQMSERLAETETSTRRAVETAIAEVRSETISETRGTREALLEEVVRLESEIAKRVGAVDTLKSEQSALIERIERAEAGSRESTAGLRQAAGAAIADLRNAQLTLSARVKQVEDIAGASGAIDLSDLRHAQTDIAERLGSLETKHAGSPVTDALAAFEARLAAVEHGGGSNVDGAVKTLDVSLQRLSERIAETESTANTAIRTLEETVSSLGARVEQGTGAVETEAVRAMLEHRLDGMAQDVAHMVGEARTELAGQLQAAMEGVAGEGLEGALADVNRRLAAAERRQAQTIEAISLEIRRMSETVDKRLRTVESRNDDAAGAAVREELSKMATTLEKRFDDIERREAGAFDRMGLEIGRLSERLEERVGAVEGRSAQAIEQVGEQVARMADRFNQRQDILARDLGERMLDSEERAGQRVTEAINSIMQRLAEVEEHSAEAIMPVQKAVSSVASKLERIQSGHDAEPLAAPMDSIPTPSRRSNDFDFPSFDEPSSEPYVSPMAAAQPVRAAPLAPSSTAPQLRQTENEHDVYFAEEIDDLLEDDLVVGNEADVPFTPPEYRPIELSPDTDLLIDDPFLDDVAAVTPPPEDDDPFWSPNAEVSVDAATPLASAPATFDATTDFDDGADFGDLPDLDAELHDTLHGEAQALDLTPASEAAPAPVGKNDYLANARKAAQAQAQTKPAKPGKEPKAAKLPKQPKAERESARVETPKLSLRGSSRIILWGAASLVALAIVGGAKYISERNDNAGTAEPQPAAEPTAAPMNQSDPNAPYGAAPDPFAEAPAEGLAPVTGANGEAAVAANDAPVTPIVAGPLPARASVSLEQAATSGNLTAQYELALQRIAAGRPQEGVTMLRRAADRGFAMAQYRLAKLYERGEGVQADLAVARQWTERAAASGNRRAMHDLGVYFARGEGAPLDEAAAFRWFRQAAELGVADSQYNLGVLYQQGRGVNASASEALFWFLVAARQGDQDAGARATALEGQLQRNQVEQARARAQAFRPRAASAVANGEFGQRAWATRPAT</sequence>
<feature type="compositionally biased region" description="Low complexity" evidence="2">
    <location>
        <begin position="1009"/>
        <end position="1022"/>
    </location>
</feature>
<evidence type="ECO:0000313" key="4">
    <source>
        <dbReference type="Proteomes" id="UP000431269"/>
    </source>
</evidence>
<dbReference type="PANTHER" id="PTHR43628">
    <property type="entry name" value="ACTIVATOR OF C KINASE PROTEIN 1-RELATED"/>
    <property type="match status" value="1"/>
</dbReference>
<feature type="coiled-coil region" evidence="1">
    <location>
        <begin position="411"/>
        <end position="438"/>
    </location>
</feature>
<feature type="region of interest" description="Disordered" evidence="2">
    <location>
        <begin position="980"/>
        <end position="1022"/>
    </location>
</feature>
<evidence type="ECO:0000313" key="3">
    <source>
        <dbReference type="EMBL" id="QGZ94217.1"/>
    </source>
</evidence>
<keyword evidence="4" id="KW-1185">Reference proteome</keyword>
<dbReference type="SUPFAM" id="SSF81901">
    <property type="entry name" value="HCP-like"/>
    <property type="match status" value="1"/>
</dbReference>
<evidence type="ECO:0000256" key="2">
    <source>
        <dbReference type="SAM" id="MobiDB-lite"/>
    </source>
</evidence>
<dbReference type="RefSeq" id="WP_158765170.1">
    <property type="nucleotide sequence ID" value="NZ_CP047045.1"/>
</dbReference>
<keyword evidence="1" id="KW-0175">Coiled coil</keyword>
<dbReference type="KEGG" id="tsv:DSM104635_01033"/>
<feature type="coiled-coil region" evidence="1">
    <location>
        <begin position="501"/>
        <end position="528"/>
    </location>
</feature>
<dbReference type="Proteomes" id="UP000431269">
    <property type="component" value="Chromosome"/>
</dbReference>
<dbReference type="InterPro" id="IPR006597">
    <property type="entry name" value="Sel1-like"/>
</dbReference>
<dbReference type="InterPro" id="IPR011990">
    <property type="entry name" value="TPR-like_helical_dom_sf"/>
</dbReference>
<evidence type="ECO:0000256" key="1">
    <source>
        <dbReference type="SAM" id="Coils"/>
    </source>
</evidence>
<feature type="compositionally biased region" description="Basic and acidic residues" evidence="2">
    <location>
        <begin position="933"/>
        <end position="944"/>
    </location>
</feature>
<gene>
    <name evidence="3" type="primary">podJ_1</name>
    <name evidence="3" type="ORF">DSM104635_01033</name>
</gene>
<proteinExistence type="predicted"/>
<dbReference type="Pfam" id="PF08238">
    <property type="entry name" value="Sel1"/>
    <property type="match status" value="3"/>
</dbReference>
<feature type="coiled-coil region" evidence="1">
    <location>
        <begin position="218"/>
        <end position="286"/>
    </location>
</feature>
<dbReference type="SMART" id="SM00671">
    <property type="entry name" value="SEL1"/>
    <property type="match status" value="3"/>
</dbReference>
<name>A0A6I6MN89_9CAUL</name>
<feature type="region of interest" description="Disordered" evidence="2">
    <location>
        <begin position="34"/>
        <end position="85"/>
    </location>
</feature>